<protein>
    <submittedName>
        <fullName evidence="1">Competence protein</fullName>
    </submittedName>
</protein>
<reference evidence="1" key="1">
    <citation type="submission" date="2020-09" db="EMBL/GenBank/DDBJ databases">
        <title>A novel bacterium of genus Hazenella, isolated from South China Sea.</title>
        <authorList>
            <person name="Huang H."/>
            <person name="Mo K."/>
            <person name="Hu Y."/>
        </authorList>
    </citation>
    <scope>NUCLEOTIDE SEQUENCE</scope>
    <source>
        <strain evidence="1">IB182357</strain>
    </source>
</reference>
<comment type="caution">
    <text evidence="1">The sequence shown here is derived from an EMBL/GenBank/DDBJ whole genome shotgun (WGS) entry which is preliminary data.</text>
</comment>
<evidence type="ECO:0000313" key="2">
    <source>
        <dbReference type="Proteomes" id="UP000661691"/>
    </source>
</evidence>
<dbReference type="InterPro" id="IPR020354">
    <property type="entry name" value="Competence_nuclease_inhibitor"/>
</dbReference>
<accession>A0A926RV16</accession>
<dbReference type="Proteomes" id="UP000661691">
    <property type="component" value="Unassembled WGS sequence"/>
</dbReference>
<keyword evidence="2" id="KW-1185">Reference proteome</keyword>
<dbReference type="Gene3D" id="2.60.34.30">
    <property type="entry name" value="Competence, DNA-entry nuclease inhibitor, ComJ"/>
    <property type="match status" value="1"/>
</dbReference>
<evidence type="ECO:0000313" key="1">
    <source>
        <dbReference type="EMBL" id="MBD1373678.1"/>
    </source>
</evidence>
<sequence length="168" mass="19286">MEKEWSKISLLISYSGLYVFNTEIEHPFNDWKDKHVEQGFSWREGSVSFGALSNWKCEVIVSRKDSIMLNDDSIRSIVVPFNVRDEGITVCSVMTDEYVFPVPKGSYELLFEAILIEPGEDDDPSNGLFPVRYELTFINAENPYPRILKADKELIPPQEFLMNAEPAI</sequence>
<dbReference type="InterPro" id="IPR038691">
    <property type="entry name" value="ComJ_sf"/>
</dbReference>
<dbReference type="Pfam" id="PF11033">
    <property type="entry name" value="ComJ"/>
    <property type="match status" value="1"/>
</dbReference>
<dbReference type="RefSeq" id="WP_191142675.1">
    <property type="nucleotide sequence ID" value="NZ_JACXAH010000033.1"/>
</dbReference>
<organism evidence="1 2">
    <name type="scientific">Polycladospora coralii</name>
    <dbReference type="NCBI Taxonomy" id="2771432"/>
    <lineage>
        <taxon>Bacteria</taxon>
        <taxon>Bacillati</taxon>
        <taxon>Bacillota</taxon>
        <taxon>Bacilli</taxon>
        <taxon>Bacillales</taxon>
        <taxon>Thermoactinomycetaceae</taxon>
        <taxon>Polycladospora</taxon>
    </lineage>
</organism>
<gene>
    <name evidence="1" type="ORF">IC620_15125</name>
</gene>
<proteinExistence type="predicted"/>
<dbReference type="EMBL" id="JACXAH010000033">
    <property type="protein sequence ID" value="MBD1373678.1"/>
    <property type="molecule type" value="Genomic_DNA"/>
</dbReference>
<dbReference type="AlphaFoldDB" id="A0A926RV16"/>
<name>A0A926RV16_9BACL</name>